<gene>
    <name evidence="1" type="ORF">FHL15_010671</name>
</gene>
<dbReference type="Proteomes" id="UP000319160">
    <property type="component" value="Unassembled WGS sequence"/>
</dbReference>
<sequence length="332" mass="38631">MAGAQSSKRFILNPQGRLPEATELFDTLVQCFDFIRCSTTCIGYDTDASAPSPPAQTFPELRPVFLPNEITLRIFQYLDEPYKLQGHLTFVRKADCYPIIIFYKPRLWASMSTFQICRATRSQAIRRYGQPSQYSLPFDGTIDSLSLQQDVFERQHVSMFDIYTLETHYPNYFPLPRRFRNFTISGSFFYCHVDKPSATALTPVKQLGSDLQSRILSMEIEVEDDRIFSRGDQKRVAPFFSEKFTALHTLKLKLNRHDTCGIDRIEGYMYLKKYDYNTICHLVIDIPFFTSLSVFEIEKTKARCRARTKEDKCMGLIRQNLVAELERRKTSI</sequence>
<accession>A0A553HKD8</accession>
<proteinExistence type="predicted"/>
<keyword evidence="2" id="KW-1185">Reference proteome</keyword>
<comment type="caution">
    <text evidence="1">The sequence shown here is derived from an EMBL/GenBank/DDBJ whole genome shotgun (WGS) entry which is preliminary data.</text>
</comment>
<organism evidence="1 2">
    <name type="scientific">Xylaria flabelliformis</name>
    <dbReference type="NCBI Taxonomy" id="2512241"/>
    <lineage>
        <taxon>Eukaryota</taxon>
        <taxon>Fungi</taxon>
        <taxon>Dikarya</taxon>
        <taxon>Ascomycota</taxon>
        <taxon>Pezizomycotina</taxon>
        <taxon>Sordariomycetes</taxon>
        <taxon>Xylariomycetidae</taxon>
        <taxon>Xylariales</taxon>
        <taxon>Xylariaceae</taxon>
        <taxon>Xylaria</taxon>
    </lineage>
</organism>
<evidence type="ECO:0008006" key="3">
    <source>
        <dbReference type="Google" id="ProtNLM"/>
    </source>
</evidence>
<protein>
    <recommendedName>
        <fullName evidence="3">F-box domain-containing protein</fullName>
    </recommendedName>
</protein>
<dbReference type="EMBL" id="VFLP01000088">
    <property type="protein sequence ID" value="TRX88415.1"/>
    <property type="molecule type" value="Genomic_DNA"/>
</dbReference>
<evidence type="ECO:0000313" key="2">
    <source>
        <dbReference type="Proteomes" id="UP000319160"/>
    </source>
</evidence>
<evidence type="ECO:0000313" key="1">
    <source>
        <dbReference type="EMBL" id="TRX88415.1"/>
    </source>
</evidence>
<reference evidence="2" key="1">
    <citation type="submission" date="2019-06" db="EMBL/GenBank/DDBJ databases">
        <title>Draft genome sequence of the griseofulvin-producing fungus Xylaria cubensis strain G536.</title>
        <authorList>
            <person name="Mead M.E."/>
            <person name="Raja H.A."/>
            <person name="Steenwyk J.L."/>
            <person name="Knowles S.L."/>
            <person name="Oberlies N.H."/>
            <person name="Rokas A."/>
        </authorList>
    </citation>
    <scope>NUCLEOTIDE SEQUENCE [LARGE SCALE GENOMIC DNA]</scope>
    <source>
        <strain evidence="2">G536</strain>
    </source>
</reference>
<dbReference type="AlphaFoldDB" id="A0A553HKD8"/>
<name>A0A553HKD8_9PEZI</name>
<dbReference type="OrthoDB" id="5118743at2759"/>